<accession>A0ABW1VXK4</accession>
<sequence>MSYQLSVLDKCPVNEGDTTTDALQRVVALAQAAERWGYRRFWLAEHHNTSGLASPSPEILIAWVLAQTKHLKVGSGGVMLQHYSPYKVAENFNLLAALAPGRVDLGIGKAPGGLPLSTKALQAAQDPDKQGTFASQLQTLDSFLQIPVLPSQDEPALRATPVPGQAADKYLLGASTDSAALAASLGWNFVFAAHLNGDRSLLRTFSDYWQAATRLPVIIAVQIIVSEDAEEARRQAAQSELWQVELEDGRHVTVGSEAQAESFSRQSDIAVKSVSRKETAILAGNAREVLAQLDDLHQAFSVSEFMLDMPLSQPEIRINTLRLLAQEREHSAARRVSPVTTESSVA</sequence>
<evidence type="ECO:0000313" key="3">
    <source>
        <dbReference type="EMBL" id="MFC6377087.1"/>
    </source>
</evidence>
<dbReference type="Gene3D" id="3.20.20.30">
    <property type="entry name" value="Luciferase-like domain"/>
    <property type="match status" value="1"/>
</dbReference>
<evidence type="ECO:0000259" key="2">
    <source>
        <dbReference type="Pfam" id="PF00296"/>
    </source>
</evidence>
<proteinExistence type="predicted"/>
<gene>
    <name evidence="3" type="ORF">ACFP9W_03060</name>
</gene>
<dbReference type="EC" id="1.-.-.-" evidence="3"/>
<dbReference type="GO" id="GO:0016491">
    <property type="term" value="F:oxidoreductase activity"/>
    <property type="evidence" value="ECO:0007669"/>
    <property type="project" value="UniProtKB-KW"/>
</dbReference>
<name>A0ABW1VXK4_9GAMM</name>
<comment type="similarity">
    <text evidence="1">To bacterial alkanal monooxygenase alpha and beta chains.</text>
</comment>
<dbReference type="InterPro" id="IPR036661">
    <property type="entry name" value="Luciferase-like_sf"/>
</dbReference>
<dbReference type="PANTHER" id="PTHR30137:SF20">
    <property type="entry name" value="N-ACETYL-S-ALKYLCYSTEINE MONOOXYGENASE"/>
    <property type="match status" value="1"/>
</dbReference>
<dbReference type="InterPro" id="IPR011251">
    <property type="entry name" value="Luciferase-like_dom"/>
</dbReference>
<evidence type="ECO:0000313" key="4">
    <source>
        <dbReference type="Proteomes" id="UP001596230"/>
    </source>
</evidence>
<comment type="caution">
    <text evidence="3">The sequence shown here is derived from an EMBL/GenBank/DDBJ whole genome shotgun (WGS) entry which is preliminary data.</text>
</comment>
<organism evidence="3 4">
    <name type="scientific">Tatumella terrea</name>
    <dbReference type="NCBI Taxonomy" id="419007"/>
    <lineage>
        <taxon>Bacteria</taxon>
        <taxon>Pseudomonadati</taxon>
        <taxon>Pseudomonadota</taxon>
        <taxon>Gammaproteobacteria</taxon>
        <taxon>Enterobacterales</taxon>
        <taxon>Erwiniaceae</taxon>
        <taxon>Tatumella</taxon>
    </lineage>
</organism>
<reference evidence="4" key="1">
    <citation type="journal article" date="2019" name="Int. J. Syst. Evol. Microbiol.">
        <title>The Global Catalogue of Microorganisms (GCM) 10K type strain sequencing project: providing services to taxonomists for standard genome sequencing and annotation.</title>
        <authorList>
            <consortium name="The Broad Institute Genomics Platform"/>
            <consortium name="The Broad Institute Genome Sequencing Center for Infectious Disease"/>
            <person name="Wu L."/>
            <person name="Ma J."/>
        </authorList>
    </citation>
    <scope>NUCLEOTIDE SEQUENCE [LARGE SCALE GENOMIC DNA]</scope>
    <source>
        <strain evidence="4">CGMCC 1.18518</strain>
    </source>
</reference>
<dbReference type="RefSeq" id="WP_343868668.1">
    <property type="nucleotide sequence ID" value="NZ_BAAAFX010000010.1"/>
</dbReference>
<dbReference type="InterPro" id="IPR050766">
    <property type="entry name" value="Bact_Lucif_Oxidored"/>
</dbReference>
<evidence type="ECO:0000256" key="1">
    <source>
        <dbReference type="ARBA" id="ARBA00007789"/>
    </source>
</evidence>
<dbReference type="NCBIfam" id="TIGR03558">
    <property type="entry name" value="oxido_grp_1"/>
    <property type="match status" value="1"/>
</dbReference>
<feature type="domain" description="Luciferase-like" evidence="2">
    <location>
        <begin position="17"/>
        <end position="299"/>
    </location>
</feature>
<dbReference type="Proteomes" id="UP001596230">
    <property type="component" value="Unassembled WGS sequence"/>
</dbReference>
<dbReference type="Pfam" id="PF00296">
    <property type="entry name" value="Bac_luciferase"/>
    <property type="match status" value="1"/>
</dbReference>
<dbReference type="PANTHER" id="PTHR30137">
    <property type="entry name" value="LUCIFERASE-LIKE MONOOXYGENASE"/>
    <property type="match status" value="1"/>
</dbReference>
<keyword evidence="3" id="KW-0560">Oxidoreductase</keyword>
<dbReference type="EMBL" id="JBHSUB010000004">
    <property type="protein sequence ID" value="MFC6377087.1"/>
    <property type="molecule type" value="Genomic_DNA"/>
</dbReference>
<dbReference type="InterPro" id="IPR019949">
    <property type="entry name" value="CmoO-like"/>
</dbReference>
<dbReference type="SUPFAM" id="SSF51679">
    <property type="entry name" value="Bacterial luciferase-like"/>
    <property type="match status" value="1"/>
</dbReference>
<keyword evidence="4" id="KW-1185">Reference proteome</keyword>
<protein>
    <submittedName>
        <fullName evidence="3">MsnO8 family LLM class oxidoreductase</fullName>
        <ecNumber evidence="3">1.-.-.-</ecNumber>
    </submittedName>
</protein>